<accession>A0ABR3MYB0</accession>
<name>A0ABR3MYB0_9TELE</name>
<gene>
    <name evidence="1" type="ORF">QQF64_031912</name>
</gene>
<reference evidence="1 2" key="1">
    <citation type="submission" date="2023-09" db="EMBL/GenBank/DDBJ databases">
        <authorList>
            <person name="Wang M."/>
        </authorList>
    </citation>
    <scope>NUCLEOTIDE SEQUENCE [LARGE SCALE GENOMIC DNA]</scope>
    <source>
        <strain evidence="1">GT-2023</strain>
        <tissue evidence="1">Liver</tissue>
    </source>
</reference>
<dbReference type="EMBL" id="JAYMGO010000008">
    <property type="protein sequence ID" value="KAL1269623.1"/>
    <property type="molecule type" value="Genomic_DNA"/>
</dbReference>
<evidence type="ECO:0000313" key="1">
    <source>
        <dbReference type="EMBL" id="KAL1269623.1"/>
    </source>
</evidence>
<sequence length="76" mass="8043">MGSNDLTAPTAPVNLENLASGQTIPEACTLINEQETVVPAYTKGVAVRLNLRCGQTLSHTLGFFQPSPECTELVSP</sequence>
<organism evidence="1 2">
    <name type="scientific">Cirrhinus molitorella</name>
    <name type="common">mud carp</name>
    <dbReference type="NCBI Taxonomy" id="172907"/>
    <lineage>
        <taxon>Eukaryota</taxon>
        <taxon>Metazoa</taxon>
        <taxon>Chordata</taxon>
        <taxon>Craniata</taxon>
        <taxon>Vertebrata</taxon>
        <taxon>Euteleostomi</taxon>
        <taxon>Actinopterygii</taxon>
        <taxon>Neopterygii</taxon>
        <taxon>Teleostei</taxon>
        <taxon>Ostariophysi</taxon>
        <taxon>Cypriniformes</taxon>
        <taxon>Cyprinidae</taxon>
        <taxon>Labeoninae</taxon>
        <taxon>Labeonini</taxon>
        <taxon>Cirrhinus</taxon>
    </lineage>
</organism>
<proteinExistence type="predicted"/>
<dbReference type="Proteomes" id="UP001558613">
    <property type="component" value="Unassembled WGS sequence"/>
</dbReference>
<protein>
    <submittedName>
        <fullName evidence="1">Uncharacterized protein</fullName>
    </submittedName>
</protein>
<keyword evidence="2" id="KW-1185">Reference proteome</keyword>
<comment type="caution">
    <text evidence="1">The sequence shown here is derived from an EMBL/GenBank/DDBJ whole genome shotgun (WGS) entry which is preliminary data.</text>
</comment>
<evidence type="ECO:0000313" key="2">
    <source>
        <dbReference type="Proteomes" id="UP001558613"/>
    </source>
</evidence>